<comment type="caution">
    <text evidence="1">The sequence shown here is derived from an EMBL/GenBank/DDBJ whole genome shotgun (WGS) entry which is preliminary data.</text>
</comment>
<evidence type="ECO:0000313" key="2">
    <source>
        <dbReference type="Proteomes" id="UP000266340"/>
    </source>
</evidence>
<proteinExistence type="predicted"/>
<keyword evidence="2" id="KW-1185">Reference proteome</keyword>
<evidence type="ECO:0000313" key="1">
    <source>
        <dbReference type="EMBL" id="RIE02927.1"/>
    </source>
</evidence>
<name>A0A398CSY1_9BACL</name>
<dbReference type="Proteomes" id="UP000266340">
    <property type="component" value="Unassembled WGS sequence"/>
</dbReference>
<reference evidence="1 2" key="1">
    <citation type="submission" date="2018-09" db="EMBL/GenBank/DDBJ databases">
        <title>Cohnella cavernae sp. nov., isolated from a karst cave.</title>
        <authorList>
            <person name="Zhu H."/>
        </authorList>
    </citation>
    <scope>NUCLEOTIDE SEQUENCE [LARGE SCALE GENOMIC DNA]</scope>
    <source>
        <strain evidence="1 2">K2E09-144</strain>
    </source>
</reference>
<sequence length="92" mass="9709">MLLKEVLKGVKKEILNLADAALTSGAANVGKELSNMKRDVNQPNDINLGAITSALKSGVLVTGQDLLTRGLERVGIPPQAVKSKVSEVSKEE</sequence>
<dbReference type="EMBL" id="QXJM01000039">
    <property type="protein sequence ID" value="RIE02927.1"/>
    <property type="molecule type" value="Genomic_DNA"/>
</dbReference>
<dbReference type="OrthoDB" id="2679671at2"/>
<gene>
    <name evidence="1" type="ORF">D3H35_20165</name>
</gene>
<dbReference type="AlphaFoldDB" id="A0A398CSY1"/>
<dbReference type="RefSeq" id="WP_119150954.1">
    <property type="nucleotide sequence ID" value="NZ_JBHSOV010000027.1"/>
</dbReference>
<protein>
    <submittedName>
        <fullName evidence="1">Uncharacterized protein</fullName>
    </submittedName>
</protein>
<accession>A0A398CSY1</accession>
<organism evidence="1 2">
    <name type="scientific">Cohnella faecalis</name>
    <dbReference type="NCBI Taxonomy" id="2315694"/>
    <lineage>
        <taxon>Bacteria</taxon>
        <taxon>Bacillati</taxon>
        <taxon>Bacillota</taxon>
        <taxon>Bacilli</taxon>
        <taxon>Bacillales</taxon>
        <taxon>Paenibacillaceae</taxon>
        <taxon>Cohnella</taxon>
    </lineage>
</organism>